<sequence>MILEVCVDSVESAVNAELGGADRIELCGDLIVGGTTPSLALYEKIREKINIPIHVLLRPRFGDFLYSEEEIEILVRQAATFSAASADALVIGCLTADGQLDTEVLNRIMDAGKSTPYNLHRAFDMCRDLDEALETARKLGIVSILTSGGVASAPDGIQTLNRLKQNAGNVDIMAGAGINSQNLSYMLERSDLTAFHMSGKKVLPSQMKYRNPHVNMGMPGFSEYEILRTDTKEIQKARAVLDSWK</sequence>
<dbReference type="Pfam" id="PF03932">
    <property type="entry name" value="CutC"/>
    <property type="match status" value="1"/>
</dbReference>
<protein>
    <recommendedName>
        <fullName evidence="2">PF03932 family protein CutC</fullName>
    </recommendedName>
</protein>
<evidence type="ECO:0000256" key="1">
    <source>
        <dbReference type="ARBA" id="ARBA00007768"/>
    </source>
</evidence>
<proteinExistence type="inferred from homology"/>
<dbReference type="Gene3D" id="3.20.20.380">
    <property type="entry name" value="Copper homeostasis (CutC) domain"/>
    <property type="match status" value="1"/>
</dbReference>
<dbReference type="InterPro" id="IPR005627">
    <property type="entry name" value="CutC-like"/>
</dbReference>
<accession>A0ABV1AQJ5</accession>
<keyword evidence="4" id="KW-1185">Reference proteome</keyword>
<comment type="similarity">
    <text evidence="1 2">Belongs to the CutC family.</text>
</comment>
<keyword evidence="2" id="KW-0963">Cytoplasm</keyword>
<comment type="caution">
    <text evidence="2">Once thought to be involved in copper homeostasis, experiments in E.coli have shown this is not the case.</text>
</comment>
<organism evidence="3 4">
    <name type="scientific">Blautia intestinihominis</name>
    <dbReference type="NCBI Taxonomy" id="3133152"/>
    <lineage>
        <taxon>Bacteria</taxon>
        <taxon>Bacillati</taxon>
        <taxon>Bacillota</taxon>
        <taxon>Clostridia</taxon>
        <taxon>Lachnospirales</taxon>
        <taxon>Lachnospiraceae</taxon>
        <taxon>Blautia</taxon>
    </lineage>
</organism>
<dbReference type="EMBL" id="JBBMEI010000041">
    <property type="protein sequence ID" value="MEQ2359174.1"/>
    <property type="molecule type" value="Genomic_DNA"/>
</dbReference>
<evidence type="ECO:0000313" key="4">
    <source>
        <dbReference type="Proteomes" id="UP001446032"/>
    </source>
</evidence>
<comment type="subcellular location">
    <subcellularLocation>
        <location evidence="2">Cytoplasm</location>
    </subcellularLocation>
</comment>
<dbReference type="InterPro" id="IPR036822">
    <property type="entry name" value="CutC-like_dom_sf"/>
</dbReference>
<comment type="caution">
    <text evidence="3">The sequence shown here is derived from an EMBL/GenBank/DDBJ whole genome shotgun (WGS) entry which is preliminary data.</text>
</comment>
<dbReference type="PANTHER" id="PTHR12598">
    <property type="entry name" value="COPPER HOMEOSTASIS PROTEIN CUTC"/>
    <property type="match status" value="1"/>
</dbReference>
<evidence type="ECO:0000256" key="2">
    <source>
        <dbReference type="HAMAP-Rule" id="MF_00795"/>
    </source>
</evidence>
<dbReference type="HAMAP" id="MF_00795">
    <property type="entry name" value="CutC"/>
    <property type="match status" value="1"/>
</dbReference>
<dbReference type="PANTHER" id="PTHR12598:SF0">
    <property type="entry name" value="COPPER HOMEOSTASIS PROTEIN CUTC HOMOLOG"/>
    <property type="match status" value="1"/>
</dbReference>
<dbReference type="Proteomes" id="UP001446032">
    <property type="component" value="Unassembled WGS sequence"/>
</dbReference>
<name>A0ABV1AQJ5_9FIRM</name>
<gene>
    <name evidence="2" type="primary">cutC</name>
    <name evidence="3" type="ORF">WMO75_12725</name>
</gene>
<dbReference type="RefSeq" id="WP_349078146.1">
    <property type="nucleotide sequence ID" value="NZ_JBBMEI010000041.1"/>
</dbReference>
<dbReference type="SUPFAM" id="SSF110395">
    <property type="entry name" value="CutC-like"/>
    <property type="match status" value="1"/>
</dbReference>
<reference evidence="3 4" key="1">
    <citation type="submission" date="2024-03" db="EMBL/GenBank/DDBJ databases">
        <title>Human intestinal bacterial collection.</title>
        <authorList>
            <person name="Pauvert C."/>
            <person name="Hitch T.C.A."/>
            <person name="Clavel T."/>
        </authorList>
    </citation>
    <scope>NUCLEOTIDE SEQUENCE [LARGE SCALE GENOMIC DNA]</scope>
    <source>
        <strain evidence="3 4">CLA-AA-H95</strain>
    </source>
</reference>
<evidence type="ECO:0000313" key="3">
    <source>
        <dbReference type="EMBL" id="MEQ2359174.1"/>
    </source>
</evidence>